<name>B9TNE4_RICCO</name>
<protein>
    <submittedName>
        <fullName evidence="1">Uncharacterized protein</fullName>
    </submittedName>
</protein>
<keyword evidence="2" id="KW-1185">Reference proteome</keyword>
<sequence length="86" mass="9437">MYPDVVLHVNPDLVRTFPGLQSEQSPTAQRVGKLSTKFKTSIHTQPLTHSAASDTTQTVARDVSEHVQSSAILGEVLRNKRALTLK</sequence>
<evidence type="ECO:0000313" key="1">
    <source>
        <dbReference type="EMBL" id="EEF22620.1"/>
    </source>
</evidence>
<gene>
    <name evidence="1" type="ORF">RCOM_2136690</name>
</gene>
<accession>B9TNE4</accession>
<dbReference type="AlphaFoldDB" id="B9TNE4"/>
<feature type="non-terminal residue" evidence="1">
    <location>
        <position position="86"/>
    </location>
</feature>
<proteinExistence type="predicted"/>
<organism evidence="1 2">
    <name type="scientific">Ricinus communis</name>
    <name type="common">Castor bean</name>
    <dbReference type="NCBI Taxonomy" id="3988"/>
    <lineage>
        <taxon>Eukaryota</taxon>
        <taxon>Viridiplantae</taxon>
        <taxon>Streptophyta</taxon>
        <taxon>Embryophyta</taxon>
        <taxon>Tracheophyta</taxon>
        <taxon>Spermatophyta</taxon>
        <taxon>Magnoliopsida</taxon>
        <taxon>eudicotyledons</taxon>
        <taxon>Gunneridae</taxon>
        <taxon>Pentapetalae</taxon>
        <taxon>rosids</taxon>
        <taxon>fabids</taxon>
        <taxon>Malpighiales</taxon>
        <taxon>Euphorbiaceae</taxon>
        <taxon>Acalyphoideae</taxon>
        <taxon>Acalypheae</taxon>
        <taxon>Ricinus</taxon>
    </lineage>
</organism>
<dbReference type="Proteomes" id="UP000008311">
    <property type="component" value="Unassembled WGS sequence"/>
</dbReference>
<dbReference type="InParanoid" id="B9TNE4"/>
<evidence type="ECO:0000313" key="2">
    <source>
        <dbReference type="Proteomes" id="UP000008311"/>
    </source>
</evidence>
<reference evidence="2" key="1">
    <citation type="journal article" date="2010" name="Nat. Biotechnol.">
        <title>Draft genome sequence of the oilseed species Ricinus communis.</title>
        <authorList>
            <person name="Chan A.P."/>
            <person name="Crabtree J."/>
            <person name="Zhao Q."/>
            <person name="Lorenzi H."/>
            <person name="Orvis J."/>
            <person name="Puiu D."/>
            <person name="Melake-Berhan A."/>
            <person name="Jones K.M."/>
            <person name="Redman J."/>
            <person name="Chen G."/>
            <person name="Cahoon E.B."/>
            <person name="Gedil M."/>
            <person name="Stanke M."/>
            <person name="Haas B.J."/>
            <person name="Wortman J.R."/>
            <person name="Fraser-Liggett C.M."/>
            <person name="Ravel J."/>
            <person name="Rabinowicz P.D."/>
        </authorList>
    </citation>
    <scope>NUCLEOTIDE SEQUENCE [LARGE SCALE GENOMIC DNA]</scope>
    <source>
        <strain evidence="2">cv. Hale</strain>
    </source>
</reference>
<dbReference type="EMBL" id="EQ992314">
    <property type="protein sequence ID" value="EEF22620.1"/>
    <property type="molecule type" value="Genomic_DNA"/>
</dbReference>